<dbReference type="Pfam" id="PF13860">
    <property type="entry name" value="FlgD_ig"/>
    <property type="match status" value="1"/>
</dbReference>
<evidence type="ECO:0000256" key="1">
    <source>
        <dbReference type="ARBA" id="ARBA00010577"/>
    </source>
</evidence>
<sequence>MSVASTTARTVAAASTASTSATSSTSSTSSSSESSSSTTSAATNSLFANYDMFLKLLTTQLQVQNPLEPMDAEKFTEQLVQYSAVEQQMKTNENLQAMLATMVSSTALSLVNYIGKTVEATSDTTRLETDGTATWKLTAGAEAKGAKVTIRNSAGALIYSGNKDFAKGENTFSWDGKGNDGTTAPAGDYTITVEGTDADGKAVAFSTKVKGVVESIDTSNAEPYLKVNGVLVPLSRLISIGSS</sequence>
<dbReference type="Pfam" id="PF13861">
    <property type="entry name" value="FLgD_tudor"/>
    <property type="match status" value="1"/>
</dbReference>
<evidence type="ECO:0000256" key="3">
    <source>
        <dbReference type="ARBA" id="ARBA00022795"/>
    </source>
</evidence>
<evidence type="ECO:0000256" key="5">
    <source>
        <dbReference type="RuleBase" id="RU362076"/>
    </source>
</evidence>
<evidence type="ECO:0000259" key="8">
    <source>
        <dbReference type="Pfam" id="PF13861"/>
    </source>
</evidence>
<dbReference type="InterPro" id="IPR025963">
    <property type="entry name" value="FLgD_Tudor"/>
</dbReference>
<proteinExistence type="inferred from homology"/>
<dbReference type="AlphaFoldDB" id="A0A4R6R9H8"/>
<dbReference type="OrthoDB" id="9785233at2"/>
<evidence type="ECO:0000259" key="7">
    <source>
        <dbReference type="Pfam" id="PF13860"/>
    </source>
</evidence>
<evidence type="ECO:0000313" key="10">
    <source>
        <dbReference type="Proteomes" id="UP000294547"/>
    </source>
</evidence>
<dbReference type="EMBL" id="SNXY01000010">
    <property type="protein sequence ID" value="TDP82720.1"/>
    <property type="molecule type" value="Genomic_DNA"/>
</dbReference>
<evidence type="ECO:0000313" key="9">
    <source>
        <dbReference type="EMBL" id="TDP82720.1"/>
    </source>
</evidence>
<keyword evidence="10" id="KW-1185">Reference proteome</keyword>
<keyword evidence="3 5" id="KW-1005">Bacterial flagellum biogenesis</keyword>
<feature type="domain" description="FlgD Tudor-like" evidence="8">
    <location>
        <begin position="105"/>
        <end position="235"/>
    </location>
</feature>
<accession>A0A4R6R9H8</accession>
<protein>
    <recommendedName>
        <fullName evidence="2 5">Basal-body rod modification protein FlgD</fullName>
    </recommendedName>
</protein>
<dbReference type="Proteomes" id="UP000294547">
    <property type="component" value="Unassembled WGS sequence"/>
</dbReference>
<feature type="domain" description="FlgD/Vpr Ig-like" evidence="7">
    <location>
        <begin position="123"/>
        <end position="198"/>
    </location>
</feature>
<organism evidence="9 10">
    <name type="scientific">Oharaeibacter diazotrophicus</name>
    <dbReference type="NCBI Taxonomy" id="1920512"/>
    <lineage>
        <taxon>Bacteria</taxon>
        <taxon>Pseudomonadati</taxon>
        <taxon>Pseudomonadota</taxon>
        <taxon>Alphaproteobacteria</taxon>
        <taxon>Hyphomicrobiales</taxon>
        <taxon>Pleomorphomonadaceae</taxon>
        <taxon>Oharaeibacter</taxon>
    </lineage>
</organism>
<evidence type="ECO:0000256" key="6">
    <source>
        <dbReference type="SAM" id="MobiDB-lite"/>
    </source>
</evidence>
<keyword evidence="9" id="KW-0966">Cell projection</keyword>
<keyword evidence="9" id="KW-0969">Cilium</keyword>
<keyword evidence="9" id="KW-0282">Flagellum</keyword>
<reference evidence="9 10" key="1">
    <citation type="submission" date="2019-03" db="EMBL/GenBank/DDBJ databases">
        <title>Genomic Encyclopedia of Type Strains, Phase IV (KMG-IV): sequencing the most valuable type-strain genomes for metagenomic binning, comparative biology and taxonomic classification.</title>
        <authorList>
            <person name="Goeker M."/>
        </authorList>
    </citation>
    <scope>NUCLEOTIDE SEQUENCE [LARGE SCALE GENOMIC DNA]</scope>
    <source>
        <strain evidence="9 10">DSM 102969</strain>
    </source>
</reference>
<evidence type="ECO:0000256" key="4">
    <source>
        <dbReference type="ARBA" id="ARBA00024746"/>
    </source>
</evidence>
<comment type="similarity">
    <text evidence="1 5">Belongs to the FlgD family.</text>
</comment>
<feature type="region of interest" description="Disordered" evidence="6">
    <location>
        <begin position="1"/>
        <end position="39"/>
    </location>
</feature>
<dbReference type="Gene3D" id="2.30.30.910">
    <property type="match status" value="1"/>
</dbReference>
<name>A0A4R6R9H8_9HYPH</name>
<dbReference type="Pfam" id="PF03963">
    <property type="entry name" value="FlgD"/>
    <property type="match status" value="1"/>
</dbReference>
<dbReference type="RefSeq" id="WP_126538851.1">
    <property type="nucleotide sequence ID" value="NZ_BSPM01000007.1"/>
</dbReference>
<dbReference type="GO" id="GO:0044781">
    <property type="term" value="P:bacterial-type flagellum organization"/>
    <property type="evidence" value="ECO:0007669"/>
    <property type="project" value="UniProtKB-UniRule"/>
</dbReference>
<comment type="caution">
    <text evidence="9">The sequence shown here is derived from an EMBL/GenBank/DDBJ whole genome shotgun (WGS) entry which is preliminary data.</text>
</comment>
<dbReference type="InterPro" id="IPR025965">
    <property type="entry name" value="FlgD/Vpr_Ig-like"/>
</dbReference>
<gene>
    <name evidence="9" type="ORF">EDD54_3992</name>
</gene>
<dbReference type="InterPro" id="IPR005648">
    <property type="entry name" value="FlgD"/>
</dbReference>
<dbReference type="Gene3D" id="2.60.40.4070">
    <property type="match status" value="1"/>
</dbReference>
<evidence type="ECO:0000256" key="2">
    <source>
        <dbReference type="ARBA" id="ARBA00016013"/>
    </source>
</evidence>
<comment type="function">
    <text evidence="4 5">Required for flagellar hook formation. May act as a scaffolding protein.</text>
</comment>